<sequence length="97" mass="11020">MPYASITYWLSTVFYRTEQPWEGIEQLQRIVSRFREIHPEHKDKAVMGILAGVDWDWGVQGKAREAGFLTAVDPGRDIRIDNARGFRGAAVLEAAET</sequence>
<reference evidence="2" key="1">
    <citation type="submission" date="2019-02" db="EMBL/GenBank/DDBJ databases">
        <authorList>
            <person name="Gruber-Vodicka R. H."/>
            <person name="Seah K. B. B."/>
        </authorList>
    </citation>
    <scope>NUCLEOTIDE SEQUENCE</scope>
    <source>
        <strain evidence="1">BECK_S312</strain>
        <strain evidence="2">BECK_S426</strain>
    </source>
</reference>
<organism evidence="2">
    <name type="scientific">Candidatus Kentrum sp. LPFa</name>
    <dbReference type="NCBI Taxonomy" id="2126335"/>
    <lineage>
        <taxon>Bacteria</taxon>
        <taxon>Pseudomonadati</taxon>
        <taxon>Pseudomonadota</taxon>
        <taxon>Gammaproteobacteria</taxon>
        <taxon>Candidatus Kentrum</taxon>
    </lineage>
</organism>
<evidence type="ECO:0000313" key="1">
    <source>
        <dbReference type="EMBL" id="VFK17627.1"/>
    </source>
</evidence>
<gene>
    <name evidence="1" type="ORF">BECKLPF1236A_GA0070988_1017510</name>
    <name evidence="2" type="ORF">BECKLPF1236C_GA0070990_1017410</name>
</gene>
<dbReference type="EMBL" id="CAADFM010000175">
    <property type="protein sequence ID" value="VFK17627.1"/>
    <property type="molecule type" value="Genomic_DNA"/>
</dbReference>
<accession>A0A450XTL1</accession>
<proteinExistence type="predicted"/>
<dbReference type="AlphaFoldDB" id="A0A450XTL1"/>
<name>A0A450XTL1_9GAMM</name>
<protein>
    <submittedName>
        <fullName evidence="2">Uncharacterized protein</fullName>
    </submittedName>
</protein>
<evidence type="ECO:0000313" key="2">
    <source>
        <dbReference type="EMBL" id="VFK32641.1"/>
    </source>
</evidence>
<dbReference type="EMBL" id="CAADFP010000174">
    <property type="protein sequence ID" value="VFK32641.1"/>
    <property type="molecule type" value="Genomic_DNA"/>
</dbReference>